<feature type="domain" description="BHLH" evidence="6">
    <location>
        <begin position="150"/>
        <end position="199"/>
    </location>
</feature>
<dbReference type="GO" id="GO:0046983">
    <property type="term" value="F:protein dimerization activity"/>
    <property type="evidence" value="ECO:0007669"/>
    <property type="project" value="InterPro"/>
</dbReference>
<accession>A0AAD8PC97</accession>
<evidence type="ECO:0000313" key="8">
    <source>
        <dbReference type="Proteomes" id="UP001229421"/>
    </source>
</evidence>
<keyword evidence="3" id="KW-0804">Transcription</keyword>
<dbReference type="InterPro" id="IPR011598">
    <property type="entry name" value="bHLH_dom"/>
</dbReference>
<dbReference type="Gene3D" id="4.10.280.10">
    <property type="entry name" value="Helix-loop-helix DNA-binding domain"/>
    <property type="match status" value="1"/>
</dbReference>
<organism evidence="7 8">
    <name type="scientific">Tagetes erecta</name>
    <name type="common">African marigold</name>
    <dbReference type="NCBI Taxonomy" id="13708"/>
    <lineage>
        <taxon>Eukaryota</taxon>
        <taxon>Viridiplantae</taxon>
        <taxon>Streptophyta</taxon>
        <taxon>Embryophyta</taxon>
        <taxon>Tracheophyta</taxon>
        <taxon>Spermatophyta</taxon>
        <taxon>Magnoliopsida</taxon>
        <taxon>eudicotyledons</taxon>
        <taxon>Gunneridae</taxon>
        <taxon>Pentapetalae</taxon>
        <taxon>asterids</taxon>
        <taxon>campanulids</taxon>
        <taxon>Asterales</taxon>
        <taxon>Asteraceae</taxon>
        <taxon>Asteroideae</taxon>
        <taxon>Heliantheae alliance</taxon>
        <taxon>Tageteae</taxon>
        <taxon>Tagetes</taxon>
    </lineage>
</organism>
<keyword evidence="8" id="KW-1185">Reference proteome</keyword>
<evidence type="ECO:0000259" key="6">
    <source>
        <dbReference type="PROSITE" id="PS50888"/>
    </source>
</evidence>
<feature type="coiled-coil region" evidence="5">
    <location>
        <begin position="149"/>
        <end position="209"/>
    </location>
</feature>
<keyword evidence="4" id="KW-0539">Nucleus</keyword>
<dbReference type="SMART" id="SM00353">
    <property type="entry name" value="HLH"/>
    <property type="match status" value="1"/>
</dbReference>
<evidence type="ECO:0000256" key="1">
    <source>
        <dbReference type="ARBA" id="ARBA00004123"/>
    </source>
</evidence>
<evidence type="ECO:0000256" key="5">
    <source>
        <dbReference type="SAM" id="Coils"/>
    </source>
</evidence>
<dbReference type="EMBL" id="JAUHHV010000001">
    <property type="protein sequence ID" value="KAK1440656.1"/>
    <property type="molecule type" value="Genomic_DNA"/>
</dbReference>
<dbReference type="Pfam" id="PF00010">
    <property type="entry name" value="HLH"/>
    <property type="match status" value="1"/>
</dbReference>
<proteinExistence type="predicted"/>
<dbReference type="InterPro" id="IPR036638">
    <property type="entry name" value="HLH_DNA-bd_sf"/>
</dbReference>
<comment type="subcellular location">
    <subcellularLocation>
        <location evidence="1">Nucleus</location>
    </subcellularLocation>
</comment>
<evidence type="ECO:0000256" key="4">
    <source>
        <dbReference type="ARBA" id="ARBA00023242"/>
    </source>
</evidence>
<evidence type="ECO:0000313" key="7">
    <source>
        <dbReference type="EMBL" id="KAK1440656.1"/>
    </source>
</evidence>
<dbReference type="AlphaFoldDB" id="A0AAD8PC97"/>
<gene>
    <name evidence="7" type="ORF">QVD17_06485</name>
</gene>
<sequence length="357" mass="40441">MDVPYGSWFQEPDTEDRREFMYQLQETRPFSTLVDSFSSQGFKGYQNVVMGDQAINASAIRGDLDKQEGYNPATTSSFAPISGSSSNTFTISFGDFNTPTSINQNQNQLYGGYKLEYDDEIRRKEELNLNELLGSIELPKRVSSTKRNHRQAQEHILAERKRREKLTQRFITLSSLLPEIKKMDKATVLEDASKYIKHLQNRVKELEQISICEKNIIQESTISTPRKSKFHDGHEIDASTSSLRKSKFHGGHELDASSFDETNSLPCSTAYNPGIKVRTLGSNVLVRIYCKRDASLALKALTEMERLHLTVMSNSVLPISSTAALITVIAQMSEEFEMTAKDLVRCLQLQLSLSEFR</sequence>
<comment type="caution">
    <text evidence="7">The sequence shown here is derived from an EMBL/GenBank/DDBJ whole genome shotgun (WGS) entry which is preliminary data.</text>
</comment>
<dbReference type="Proteomes" id="UP001229421">
    <property type="component" value="Unassembled WGS sequence"/>
</dbReference>
<dbReference type="GO" id="GO:0005634">
    <property type="term" value="C:nucleus"/>
    <property type="evidence" value="ECO:0007669"/>
    <property type="project" value="UniProtKB-SubCell"/>
</dbReference>
<dbReference type="PROSITE" id="PS50888">
    <property type="entry name" value="BHLH"/>
    <property type="match status" value="1"/>
</dbReference>
<reference evidence="7" key="1">
    <citation type="journal article" date="2023" name="bioRxiv">
        <title>Improved chromosome-level genome assembly for marigold (Tagetes erecta).</title>
        <authorList>
            <person name="Jiang F."/>
            <person name="Yuan L."/>
            <person name="Wang S."/>
            <person name="Wang H."/>
            <person name="Xu D."/>
            <person name="Wang A."/>
            <person name="Fan W."/>
        </authorList>
    </citation>
    <scope>NUCLEOTIDE SEQUENCE</scope>
    <source>
        <strain evidence="7">WSJ</strain>
        <tissue evidence="7">Leaf</tissue>
    </source>
</reference>
<evidence type="ECO:0000256" key="3">
    <source>
        <dbReference type="ARBA" id="ARBA00023163"/>
    </source>
</evidence>
<dbReference type="SUPFAM" id="SSF47459">
    <property type="entry name" value="HLH, helix-loop-helix DNA-binding domain"/>
    <property type="match status" value="1"/>
</dbReference>
<evidence type="ECO:0000256" key="2">
    <source>
        <dbReference type="ARBA" id="ARBA00023015"/>
    </source>
</evidence>
<keyword evidence="5" id="KW-0175">Coiled coil</keyword>
<protein>
    <recommendedName>
        <fullName evidence="6">BHLH domain-containing protein</fullName>
    </recommendedName>
</protein>
<dbReference type="InterPro" id="IPR052610">
    <property type="entry name" value="bHLH_transcription_regulator"/>
</dbReference>
<name>A0AAD8PC97_TARER</name>
<keyword evidence="2" id="KW-0805">Transcription regulation</keyword>
<dbReference type="PANTHER" id="PTHR45959">
    <property type="entry name" value="BHLH TRANSCRIPTION FACTOR"/>
    <property type="match status" value="1"/>
</dbReference>
<dbReference type="PANTHER" id="PTHR45959:SF39">
    <property type="entry name" value="MYC-TYPE, BASIC HELIX-LOOP-HELIX (BHLH) DOMAIN-CONTAINING PROTEIN-RELATED"/>
    <property type="match status" value="1"/>
</dbReference>